<organism evidence="2 3">
    <name type="scientific">Neonectria punicea</name>
    <dbReference type="NCBI Taxonomy" id="979145"/>
    <lineage>
        <taxon>Eukaryota</taxon>
        <taxon>Fungi</taxon>
        <taxon>Dikarya</taxon>
        <taxon>Ascomycota</taxon>
        <taxon>Pezizomycotina</taxon>
        <taxon>Sordariomycetes</taxon>
        <taxon>Hypocreomycetidae</taxon>
        <taxon>Hypocreales</taxon>
        <taxon>Nectriaceae</taxon>
        <taxon>Neonectria</taxon>
    </lineage>
</organism>
<sequence length="194" mass="22256">MEDQEDPIPANTVTTSLWYLCRLPLYTRQKPYFINFPVTPNVVDDAPLQHNLLHERIGGIEMTDIRGRESSFSLDTNGFELVHHDTSLTNEDFENDQVVRAKYYPEMIAFVSKLLDAAHVVPFEHTHRLSTPLSKACGCDRKRKPLVAAHVDYVSFTHSFTLKDQTPASSAQRIRYHMGEEAPSLLQKRFQVIK</sequence>
<accession>A0ABR1HTL4</accession>
<dbReference type="Proteomes" id="UP001498476">
    <property type="component" value="Unassembled WGS sequence"/>
</dbReference>
<evidence type="ECO:0000313" key="2">
    <source>
        <dbReference type="EMBL" id="KAK7424421.1"/>
    </source>
</evidence>
<dbReference type="InterPro" id="IPR044053">
    <property type="entry name" value="AsaB-like"/>
</dbReference>
<comment type="similarity">
    <text evidence="1">Belongs to the asaB hydroxylase/desaturase family.</text>
</comment>
<proteinExistence type="inferred from homology"/>
<comment type="caution">
    <text evidence="2">The sequence shown here is derived from an EMBL/GenBank/DDBJ whole genome shotgun (WGS) entry which is preliminary data.</text>
</comment>
<reference evidence="2 3" key="1">
    <citation type="journal article" date="2025" name="Microbiol. Resour. Announc.">
        <title>Draft genome sequences for Neonectria magnoliae and Neonectria punicea, canker pathogens of Liriodendron tulipifera and Acer saccharum in West Virginia.</title>
        <authorList>
            <person name="Petronek H.M."/>
            <person name="Kasson M.T."/>
            <person name="Metheny A.M."/>
            <person name="Stauder C.M."/>
            <person name="Lovett B."/>
            <person name="Lynch S.C."/>
            <person name="Garnas J.R."/>
            <person name="Kasson L.R."/>
            <person name="Stajich J.E."/>
        </authorList>
    </citation>
    <scope>NUCLEOTIDE SEQUENCE [LARGE SCALE GENOMIC DNA]</scope>
    <source>
        <strain evidence="2 3">NRRL 64653</strain>
    </source>
</reference>
<evidence type="ECO:0000256" key="1">
    <source>
        <dbReference type="ARBA" id="ARBA00023604"/>
    </source>
</evidence>
<protein>
    <submittedName>
        <fullName evidence="2">Uncharacterized protein</fullName>
    </submittedName>
</protein>
<dbReference type="PANTHER" id="PTHR34598">
    <property type="entry name" value="BLL6449 PROTEIN"/>
    <property type="match status" value="1"/>
</dbReference>
<evidence type="ECO:0000313" key="3">
    <source>
        <dbReference type="Proteomes" id="UP001498476"/>
    </source>
</evidence>
<keyword evidence="3" id="KW-1185">Reference proteome</keyword>
<gene>
    <name evidence="2" type="ORF">QQX98_000386</name>
</gene>
<dbReference type="EMBL" id="JAZAVJ010000004">
    <property type="protein sequence ID" value="KAK7424421.1"/>
    <property type="molecule type" value="Genomic_DNA"/>
</dbReference>
<name>A0ABR1HTL4_9HYPO</name>
<dbReference type="PANTHER" id="PTHR34598:SF3">
    <property type="entry name" value="OXIDOREDUCTASE AN1597"/>
    <property type="match status" value="1"/>
</dbReference>